<feature type="domain" description="PRC-barrel" evidence="1">
    <location>
        <begin position="10"/>
        <end position="60"/>
    </location>
</feature>
<feature type="domain" description="PRC-barrel" evidence="1">
    <location>
        <begin position="166"/>
        <end position="227"/>
    </location>
</feature>
<dbReference type="Pfam" id="PF05239">
    <property type="entry name" value="PRC"/>
    <property type="match status" value="2"/>
</dbReference>
<dbReference type="PANTHER" id="PTHR36505:SF1">
    <property type="entry name" value="BLR1072 PROTEIN"/>
    <property type="match status" value="1"/>
</dbReference>
<dbReference type="EMBL" id="SBIW01000002">
    <property type="protein sequence ID" value="RWY55425.1"/>
    <property type="molecule type" value="Genomic_DNA"/>
</dbReference>
<proteinExistence type="predicted"/>
<sequence length="247" mass="28418">MKLKHKNVERNIKSLINYNIAATDGMIGEVEEFYFDDQSWKIRYLVIKTGNWLSGRKVLIAPYALLKQPWQDGFFPVNLTKKQIENSPDIDIDKPVSRQQEIELYGHYQWESYWGSGFYGGGSLGVSMPFPVLDQKVLIEADKKDKHTDDDIHLRSTGSITGYHIHTTNGEIGHIIDFIVDDQTWQIKFIVIDTHNWFGGKKVLIPVAHVKEINWSENKIHLDITSSVVDKSVLFKEADYPQVQTVN</sequence>
<dbReference type="GO" id="GO:0030077">
    <property type="term" value="C:plasma membrane light-harvesting complex"/>
    <property type="evidence" value="ECO:0007669"/>
    <property type="project" value="InterPro"/>
</dbReference>
<accession>A0A3S3V0X5</accession>
<dbReference type="RefSeq" id="WP_128532113.1">
    <property type="nucleotide sequence ID" value="NZ_SBIW01000002.1"/>
</dbReference>
<protein>
    <submittedName>
        <fullName evidence="2">PRC-barrel domain containing protein</fullName>
    </submittedName>
</protein>
<dbReference type="InterPro" id="IPR014747">
    <property type="entry name" value="Bac_photo_RC_H_C"/>
</dbReference>
<gene>
    <name evidence="2" type="ORF">EPL05_03360</name>
</gene>
<dbReference type="SUPFAM" id="SSF50346">
    <property type="entry name" value="PRC-barrel domain"/>
    <property type="match status" value="2"/>
</dbReference>
<organism evidence="2 3">
    <name type="scientific">Mucilaginibacter gilvus</name>
    <dbReference type="NCBI Taxonomy" id="2305909"/>
    <lineage>
        <taxon>Bacteria</taxon>
        <taxon>Pseudomonadati</taxon>
        <taxon>Bacteroidota</taxon>
        <taxon>Sphingobacteriia</taxon>
        <taxon>Sphingobacteriales</taxon>
        <taxon>Sphingobacteriaceae</taxon>
        <taxon>Mucilaginibacter</taxon>
    </lineage>
</organism>
<comment type="caution">
    <text evidence="2">The sequence shown here is derived from an EMBL/GenBank/DDBJ whole genome shotgun (WGS) entry which is preliminary data.</text>
</comment>
<evidence type="ECO:0000259" key="1">
    <source>
        <dbReference type="Pfam" id="PF05239"/>
    </source>
</evidence>
<dbReference type="GO" id="GO:0019684">
    <property type="term" value="P:photosynthesis, light reaction"/>
    <property type="evidence" value="ECO:0007669"/>
    <property type="project" value="InterPro"/>
</dbReference>
<keyword evidence="3" id="KW-1185">Reference proteome</keyword>
<dbReference type="InterPro" id="IPR027275">
    <property type="entry name" value="PRC-brl_dom"/>
</dbReference>
<dbReference type="OrthoDB" id="9793882at2"/>
<dbReference type="InterPro" id="IPR011033">
    <property type="entry name" value="PRC_barrel-like_sf"/>
</dbReference>
<evidence type="ECO:0000313" key="3">
    <source>
        <dbReference type="Proteomes" id="UP000286701"/>
    </source>
</evidence>
<dbReference type="PANTHER" id="PTHR36505">
    <property type="entry name" value="BLR1072 PROTEIN"/>
    <property type="match status" value="1"/>
</dbReference>
<dbReference type="AlphaFoldDB" id="A0A3S3V0X5"/>
<reference evidence="2 3" key="1">
    <citation type="submission" date="2019-01" db="EMBL/GenBank/DDBJ databases">
        <title>Mucilaginibacter antarcticum sp. nov., isolated from antarctic soil.</title>
        <authorList>
            <person name="Yan Y.-Q."/>
            <person name="Du Z.-J."/>
        </authorList>
    </citation>
    <scope>NUCLEOTIDE SEQUENCE [LARGE SCALE GENOMIC DNA]</scope>
    <source>
        <strain evidence="2 3">F01003</strain>
    </source>
</reference>
<dbReference type="Gene3D" id="3.90.50.10">
    <property type="entry name" value="Photosynthetic Reaction Center, subunit H, domain 2"/>
    <property type="match status" value="2"/>
</dbReference>
<evidence type="ECO:0000313" key="2">
    <source>
        <dbReference type="EMBL" id="RWY55425.1"/>
    </source>
</evidence>
<name>A0A3S3V0X5_9SPHI</name>
<dbReference type="Proteomes" id="UP000286701">
    <property type="component" value="Unassembled WGS sequence"/>
</dbReference>